<dbReference type="PANTHER" id="PTHR10996">
    <property type="entry name" value="2-HYDROXYACID DEHYDROGENASE-RELATED"/>
    <property type="match status" value="1"/>
</dbReference>
<sequence>MPKPIVLHLGDPIAYNHDLYNGPFSERFTIIRNEDLTRESFIEALKSNKYGSITALLRPHFASGNEMSPWDPHLISLLPPSMRIFSSAGAGYDTVSIPSLTERGIYYTNGAGASDEAVADTTLYMILSVFRHFTASQIAARSGDPARFLDCHRNLAGISNNPRGKVLGLIGLGRIGALVAKKARKGLGMEVVYFDKVRLDGGEEREQEMGVRWGGGLRGVLEVADVVSVHCDLNPGTKGLIDREKIGWMKDGVRVVNVARGGVVVEGDLVEALQRGKVSAAGLDVHESEPVVDERLVGMENVTLTTHVGGGVVETRMEFERLAMENILAVVGEDGEVSGEPLTAINGGT</sequence>
<dbReference type="InterPro" id="IPR036291">
    <property type="entry name" value="NAD(P)-bd_dom_sf"/>
</dbReference>
<dbReference type="CDD" id="cd12168">
    <property type="entry name" value="Mand_dh_like"/>
    <property type="match status" value="1"/>
</dbReference>
<dbReference type="SUPFAM" id="SSF52283">
    <property type="entry name" value="Formate/glycerate dehydrogenase catalytic domain-like"/>
    <property type="match status" value="1"/>
</dbReference>
<dbReference type="Pfam" id="PF02826">
    <property type="entry name" value="2-Hacid_dh_C"/>
    <property type="match status" value="1"/>
</dbReference>
<dbReference type="Pfam" id="PF00389">
    <property type="entry name" value="2-Hacid_dh"/>
    <property type="match status" value="1"/>
</dbReference>
<evidence type="ECO:0000259" key="4">
    <source>
        <dbReference type="Pfam" id="PF02826"/>
    </source>
</evidence>
<dbReference type="GO" id="GO:0030267">
    <property type="term" value="F:glyoxylate reductase (NADPH) activity"/>
    <property type="evidence" value="ECO:0007669"/>
    <property type="project" value="TreeGrafter"/>
</dbReference>
<dbReference type="AlphaFoldDB" id="A0A317W7L1"/>
<comment type="similarity">
    <text evidence="2">Belongs to the D-isomer specific 2-hydroxyacid dehydrogenase family.</text>
</comment>
<dbReference type="GeneID" id="37116125"/>
<dbReference type="Gene3D" id="3.40.50.720">
    <property type="entry name" value="NAD(P)-binding Rossmann-like Domain"/>
    <property type="match status" value="2"/>
</dbReference>
<evidence type="ECO:0000313" key="5">
    <source>
        <dbReference type="EMBL" id="PWY81661.1"/>
    </source>
</evidence>
<evidence type="ECO:0000256" key="2">
    <source>
        <dbReference type="RuleBase" id="RU003719"/>
    </source>
</evidence>
<organism evidence="5 6">
    <name type="scientific">Aspergillus sclerotioniger CBS 115572</name>
    <dbReference type="NCBI Taxonomy" id="1450535"/>
    <lineage>
        <taxon>Eukaryota</taxon>
        <taxon>Fungi</taxon>
        <taxon>Dikarya</taxon>
        <taxon>Ascomycota</taxon>
        <taxon>Pezizomycotina</taxon>
        <taxon>Eurotiomycetes</taxon>
        <taxon>Eurotiomycetidae</taxon>
        <taxon>Eurotiales</taxon>
        <taxon>Aspergillaceae</taxon>
        <taxon>Aspergillus</taxon>
        <taxon>Aspergillus subgen. Circumdati</taxon>
    </lineage>
</organism>
<dbReference type="InterPro" id="IPR006139">
    <property type="entry name" value="D-isomer_2_OHA_DH_cat_dom"/>
</dbReference>
<evidence type="ECO:0008006" key="7">
    <source>
        <dbReference type="Google" id="ProtNLM"/>
    </source>
</evidence>
<gene>
    <name evidence="5" type="ORF">BO94DRAFT_558082</name>
</gene>
<keyword evidence="6" id="KW-1185">Reference proteome</keyword>
<dbReference type="GO" id="GO:0051287">
    <property type="term" value="F:NAD binding"/>
    <property type="evidence" value="ECO:0007669"/>
    <property type="project" value="InterPro"/>
</dbReference>
<dbReference type="PANTHER" id="PTHR10996:SF281">
    <property type="entry name" value="D-ISOMER SPECIFIC 2-HYDROXYACID DEHYDROGENASE NAD-BINDING DOMAIN-CONTAINING PROTEIN-RELATED"/>
    <property type="match status" value="1"/>
</dbReference>
<feature type="domain" description="D-isomer specific 2-hydroxyacid dehydrogenase catalytic" evidence="3">
    <location>
        <begin position="66"/>
        <end position="331"/>
    </location>
</feature>
<dbReference type="OrthoDB" id="9991913at2759"/>
<proteinExistence type="inferred from homology"/>
<evidence type="ECO:0000256" key="1">
    <source>
        <dbReference type="ARBA" id="ARBA00023002"/>
    </source>
</evidence>
<dbReference type="PROSITE" id="PS00671">
    <property type="entry name" value="D_2_HYDROXYACID_DH_3"/>
    <property type="match status" value="1"/>
</dbReference>
<dbReference type="Proteomes" id="UP000246702">
    <property type="component" value="Unassembled WGS sequence"/>
</dbReference>
<reference evidence="5 6" key="1">
    <citation type="submission" date="2016-12" db="EMBL/GenBank/DDBJ databases">
        <title>The genomes of Aspergillus section Nigri reveals drivers in fungal speciation.</title>
        <authorList>
            <consortium name="DOE Joint Genome Institute"/>
            <person name="Vesth T.C."/>
            <person name="Nybo J."/>
            <person name="Theobald S."/>
            <person name="Brandl J."/>
            <person name="Frisvad J.C."/>
            <person name="Nielsen K.F."/>
            <person name="Lyhne E.K."/>
            <person name="Kogle M.E."/>
            <person name="Kuo A."/>
            <person name="Riley R."/>
            <person name="Clum A."/>
            <person name="Nolan M."/>
            <person name="Lipzen A."/>
            <person name="Salamov A."/>
            <person name="Henrissat B."/>
            <person name="Wiebenga A."/>
            <person name="De Vries R.P."/>
            <person name="Grigoriev I.V."/>
            <person name="Mortensen U.H."/>
            <person name="Andersen M.R."/>
            <person name="Baker S.E."/>
        </authorList>
    </citation>
    <scope>NUCLEOTIDE SEQUENCE [LARGE SCALE GENOMIC DNA]</scope>
    <source>
        <strain evidence="5 6">CBS 115572</strain>
    </source>
</reference>
<accession>A0A317W7L1</accession>
<dbReference type="GO" id="GO:0005829">
    <property type="term" value="C:cytosol"/>
    <property type="evidence" value="ECO:0007669"/>
    <property type="project" value="TreeGrafter"/>
</dbReference>
<name>A0A317W7L1_9EURO</name>
<dbReference type="SUPFAM" id="SSF51735">
    <property type="entry name" value="NAD(P)-binding Rossmann-fold domains"/>
    <property type="match status" value="1"/>
</dbReference>
<dbReference type="InterPro" id="IPR006140">
    <property type="entry name" value="D-isomer_DH_NAD-bd"/>
</dbReference>
<feature type="domain" description="D-isomer specific 2-hydroxyacid dehydrogenase NAD-binding" evidence="4">
    <location>
        <begin position="124"/>
        <end position="309"/>
    </location>
</feature>
<dbReference type="STRING" id="1450535.A0A317W7L1"/>
<dbReference type="EMBL" id="MSFK01000020">
    <property type="protein sequence ID" value="PWY81661.1"/>
    <property type="molecule type" value="Genomic_DNA"/>
</dbReference>
<dbReference type="GO" id="GO:0016618">
    <property type="term" value="F:hydroxypyruvate reductase [NAD(P)H] activity"/>
    <property type="evidence" value="ECO:0007669"/>
    <property type="project" value="TreeGrafter"/>
</dbReference>
<evidence type="ECO:0000259" key="3">
    <source>
        <dbReference type="Pfam" id="PF00389"/>
    </source>
</evidence>
<dbReference type="RefSeq" id="XP_025465729.1">
    <property type="nucleotide sequence ID" value="XM_025613982.1"/>
</dbReference>
<comment type="caution">
    <text evidence="5">The sequence shown here is derived from an EMBL/GenBank/DDBJ whole genome shotgun (WGS) entry which is preliminary data.</text>
</comment>
<dbReference type="InterPro" id="IPR050223">
    <property type="entry name" value="D-isomer_2-hydroxyacid_DH"/>
</dbReference>
<evidence type="ECO:0000313" key="6">
    <source>
        <dbReference type="Proteomes" id="UP000246702"/>
    </source>
</evidence>
<dbReference type="InterPro" id="IPR029753">
    <property type="entry name" value="D-isomer_DH_CS"/>
</dbReference>
<keyword evidence="1 2" id="KW-0560">Oxidoreductase</keyword>
<protein>
    <recommendedName>
        <fullName evidence="7">D-mandelate dehydrogenase</fullName>
    </recommendedName>
</protein>